<feature type="region of interest" description="Disordered" evidence="1">
    <location>
        <begin position="286"/>
        <end position="370"/>
    </location>
</feature>
<keyword evidence="3" id="KW-1185">Reference proteome</keyword>
<name>A0A6G1J401_9PLEO</name>
<evidence type="ECO:0000313" key="3">
    <source>
        <dbReference type="Proteomes" id="UP000799291"/>
    </source>
</evidence>
<feature type="region of interest" description="Disordered" evidence="1">
    <location>
        <begin position="175"/>
        <end position="267"/>
    </location>
</feature>
<evidence type="ECO:0000313" key="2">
    <source>
        <dbReference type="EMBL" id="KAF2685138.1"/>
    </source>
</evidence>
<sequence length="739" mass="79839">MEEISFMVENPNPFNFPQTHNDGYQHNQSVVRNSASPPVYDHSAAFRPAHNNFTSPMIGLPGRQNAQAPVAHMYNGQRRAQSPTLRNSASPPIANRNEVVLGMSNFDPNVMAAMAAQYNNSQMQGVLTQAGQTAMMIRNRGSDSQSPVEFTQQGQSQALNQTQNAFRHAVMSQSYNPNKLDNGTLGPNNANPNHQNNLQAITGHPQRSQTASPNSNTNLMAPQDRPDISRPRRQTASPGVTGDATIGAMGPPGIPNRPHTSSGQAHVHNQRMATQFAAMQIHNQIRRSQTSSPAFNAQPRSSVMGPPDLPNRPQSSSGHSQIPHPRMGGKSAPMQMPHHLRHPRVPPTNSQATQSRTTTPSPINDNTGYALTPRDRERLYQRLLLQNNITTTHINIPLSSIPRPSAPLTDTYPPSVLGKHPLLDAEYAPPSKKPFFAPPAIASAEGRCERAGGKQDPRQRRLSLKAQKHGAGHLSLSETGTDGRVGVLDPTDAMRASHGETTKAYAEVLRGIRLRAQAERKRVEAEGGRAVGRGRERGDSGVGVDTASAMFPPRSRSFDELADSSLAENPMRQHALLHGVRMAQVETGNLIKRTAEATGTEGGQFGRSASASASLTTGASAVDAPEPTTHVSSRTGVRALPSSSPPPSNLLWATPVRDADGALRAPEPQTCGGATEEHADVLYAFKAFEEAGSKVWVLGDDGEWMREGDARNDEVDLDLHRWADAWPGVLVAEGYTIEW</sequence>
<evidence type="ECO:0000256" key="1">
    <source>
        <dbReference type="SAM" id="MobiDB-lite"/>
    </source>
</evidence>
<dbReference type="Proteomes" id="UP000799291">
    <property type="component" value="Unassembled WGS sequence"/>
</dbReference>
<feature type="compositionally biased region" description="Polar residues" evidence="1">
    <location>
        <begin position="286"/>
        <end position="301"/>
    </location>
</feature>
<feature type="compositionally biased region" description="Polar residues" evidence="1">
    <location>
        <begin position="142"/>
        <end position="160"/>
    </location>
</feature>
<feature type="region of interest" description="Disordered" evidence="1">
    <location>
        <begin position="597"/>
        <end position="651"/>
    </location>
</feature>
<reference evidence="2" key="1">
    <citation type="journal article" date="2020" name="Stud. Mycol.">
        <title>101 Dothideomycetes genomes: a test case for predicting lifestyles and emergence of pathogens.</title>
        <authorList>
            <person name="Haridas S."/>
            <person name="Albert R."/>
            <person name="Binder M."/>
            <person name="Bloem J."/>
            <person name="Labutti K."/>
            <person name="Salamov A."/>
            <person name="Andreopoulos B."/>
            <person name="Baker S."/>
            <person name="Barry K."/>
            <person name="Bills G."/>
            <person name="Bluhm B."/>
            <person name="Cannon C."/>
            <person name="Castanera R."/>
            <person name="Culley D."/>
            <person name="Daum C."/>
            <person name="Ezra D."/>
            <person name="Gonzalez J."/>
            <person name="Henrissat B."/>
            <person name="Kuo A."/>
            <person name="Liang C."/>
            <person name="Lipzen A."/>
            <person name="Lutzoni F."/>
            <person name="Magnuson J."/>
            <person name="Mondo S."/>
            <person name="Nolan M."/>
            <person name="Ohm R."/>
            <person name="Pangilinan J."/>
            <person name="Park H.-J."/>
            <person name="Ramirez L."/>
            <person name="Alfaro M."/>
            <person name="Sun H."/>
            <person name="Tritt A."/>
            <person name="Yoshinaga Y."/>
            <person name="Zwiers L.-H."/>
            <person name="Turgeon B."/>
            <person name="Goodwin S."/>
            <person name="Spatafora J."/>
            <person name="Crous P."/>
            <person name="Grigoriev I."/>
        </authorList>
    </citation>
    <scope>NUCLEOTIDE SEQUENCE</scope>
    <source>
        <strain evidence="2">CBS 122367</strain>
    </source>
</reference>
<feature type="compositionally biased region" description="Polar residues" evidence="1">
    <location>
        <begin position="12"/>
        <end position="29"/>
    </location>
</feature>
<feature type="region of interest" description="Disordered" evidence="1">
    <location>
        <begin position="9"/>
        <end position="29"/>
    </location>
</feature>
<feature type="compositionally biased region" description="Basic and acidic residues" evidence="1">
    <location>
        <begin position="446"/>
        <end position="459"/>
    </location>
</feature>
<feature type="compositionally biased region" description="Polar residues" evidence="1">
    <location>
        <begin position="205"/>
        <end position="220"/>
    </location>
</feature>
<feature type="compositionally biased region" description="Polar residues" evidence="1">
    <location>
        <begin position="347"/>
        <end position="369"/>
    </location>
</feature>
<gene>
    <name evidence="2" type="ORF">K458DRAFT_20718</name>
</gene>
<feature type="compositionally biased region" description="Basic residues" evidence="1">
    <location>
        <begin position="460"/>
        <end position="471"/>
    </location>
</feature>
<feature type="region of interest" description="Disordered" evidence="1">
    <location>
        <begin position="140"/>
        <end position="160"/>
    </location>
</feature>
<proteinExistence type="predicted"/>
<organism evidence="2 3">
    <name type="scientific">Lentithecium fluviatile CBS 122367</name>
    <dbReference type="NCBI Taxonomy" id="1168545"/>
    <lineage>
        <taxon>Eukaryota</taxon>
        <taxon>Fungi</taxon>
        <taxon>Dikarya</taxon>
        <taxon>Ascomycota</taxon>
        <taxon>Pezizomycotina</taxon>
        <taxon>Dothideomycetes</taxon>
        <taxon>Pleosporomycetidae</taxon>
        <taxon>Pleosporales</taxon>
        <taxon>Massarineae</taxon>
        <taxon>Lentitheciaceae</taxon>
        <taxon>Lentithecium</taxon>
    </lineage>
</organism>
<feature type="compositionally biased region" description="Low complexity" evidence="1">
    <location>
        <begin position="187"/>
        <end position="200"/>
    </location>
</feature>
<protein>
    <submittedName>
        <fullName evidence="2">Uncharacterized protein</fullName>
    </submittedName>
</protein>
<feature type="compositionally biased region" description="Low complexity" evidence="1">
    <location>
        <begin position="608"/>
        <end position="621"/>
    </location>
</feature>
<accession>A0A6G1J401</accession>
<feature type="region of interest" description="Disordered" evidence="1">
    <location>
        <begin position="525"/>
        <end position="555"/>
    </location>
</feature>
<dbReference type="AlphaFoldDB" id="A0A6G1J401"/>
<dbReference type="EMBL" id="MU005579">
    <property type="protein sequence ID" value="KAF2685138.1"/>
    <property type="molecule type" value="Genomic_DNA"/>
</dbReference>
<feature type="region of interest" description="Disordered" evidence="1">
    <location>
        <begin position="446"/>
        <end position="485"/>
    </location>
</feature>
<feature type="compositionally biased region" description="Basic and acidic residues" evidence="1">
    <location>
        <begin position="525"/>
        <end position="539"/>
    </location>
</feature>